<proteinExistence type="predicted"/>
<reference evidence="1 2" key="1">
    <citation type="submission" date="2016-11" db="EMBL/GenBank/DDBJ databases">
        <authorList>
            <person name="Jaros S."/>
            <person name="Januszkiewicz K."/>
            <person name="Wedrychowicz H."/>
        </authorList>
    </citation>
    <scope>NUCLEOTIDE SEQUENCE [LARGE SCALE GENOMIC DNA]</scope>
    <source>
        <strain evidence="1 2">GAS138</strain>
    </source>
</reference>
<name>A0A1M5U612_9BRAD</name>
<organism evidence="1 2">
    <name type="scientific">Bradyrhizobium erythrophlei</name>
    <dbReference type="NCBI Taxonomy" id="1437360"/>
    <lineage>
        <taxon>Bacteria</taxon>
        <taxon>Pseudomonadati</taxon>
        <taxon>Pseudomonadota</taxon>
        <taxon>Alphaproteobacteria</taxon>
        <taxon>Hyphomicrobiales</taxon>
        <taxon>Nitrobacteraceae</taxon>
        <taxon>Bradyrhizobium</taxon>
    </lineage>
</organism>
<evidence type="ECO:0000313" key="1">
    <source>
        <dbReference type="EMBL" id="SHH58378.1"/>
    </source>
</evidence>
<sequence length="33" mass="3401">MITSGQGAPAKVVDGKILVAISEFSLVPNVKCK</sequence>
<accession>A0A1M5U612</accession>
<evidence type="ECO:0000313" key="2">
    <source>
        <dbReference type="Proteomes" id="UP000189796"/>
    </source>
</evidence>
<dbReference type="AlphaFoldDB" id="A0A1M5U612"/>
<dbReference type="EMBL" id="LT670817">
    <property type="protein sequence ID" value="SHH58378.1"/>
    <property type="molecule type" value="Genomic_DNA"/>
</dbReference>
<dbReference type="Proteomes" id="UP000189796">
    <property type="component" value="Chromosome I"/>
</dbReference>
<protein>
    <submittedName>
        <fullName evidence="1">Uncharacterized protein</fullName>
    </submittedName>
</protein>
<gene>
    <name evidence="1" type="ORF">SAMN05443248_5296</name>
</gene>